<keyword evidence="1" id="KW-1133">Transmembrane helix</keyword>
<reference evidence="2" key="1">
    <citation type="journal article" date="2017" name="Science">
        <title>Giant viruses with an expanded complement of translation system components.</title>
        <authorList>
            <person name="Schulz F."/>
            <person name="Yutin N."/>
            <person name="Ivanova N.N."/>
            <person name="Ortega D.R."/>
            <person name="Lee T.K."/>
            <person name="Vierheilig J."/>
            <person name="Daims H."/>
            <person name="Horn M."/>
            <person name="Wagner M."/>
            <person name="Jensen G.J."/>
            <person name="Kyrpides N.C."/>
            <person name="Koonin E.V."/>
            <person name="Woyke T."/>
        </authorList>
    </citation>
    <scope>NUCLEOTIDE SEQUENCE</scope>
    <source>
        <strain evidence="2">KNV1</strain>
    </source>
</reference>
<organism evidence="2">
    <name type="scientific">Klosneuvirus KNV1</name>
    <dbReference type="NCBI Taxonomy" id="1977640"/>
    <lineage>
        <taxon>Viruses</taxon>
        <taxon>Varidnaviria</taxon>
        <taxon>Bamfordvirae</taxon>
        <taxon>Nucleocytoviricota</taxon>
        <taxon>Megaviricetes</taxon>
        <taxon>Imitervirales</taxon>
        <taxon>Mimiviridae</taxon>
        <taxon>Klosneuvirinae</taxon>
        <taxon>Klosneuvirus</taxon>
    </lineage>
</organism>
<keyword evidence="1" id="KW-0812">Transmembrane</keyword>
<keyword evidence="1" id="KW-0472">Membrane</keyword>
<gene>
    <name evidence="2" type="ORF">Klosneuvirus_9_19</name>
</gene>
<evidence type="ECO:0000256" key="1">
    <source>
        <dbReference type="SAM" id="Phobius"/>
    </source>
</evidence>
<feature type="transmembrane region" description="Helical" evidence="1">
    <location>
        <begin position="192"/>
        <end position="209"/>
    </location>
</feature>
<proteinExistence type="predicted"/>
<dbReference type="EMBL" id="KY684116">
    <property type="protein sequence ID" value="ARF12617.1"/>
    <property type="molecule type" value="Genomic_DNA"/>
</dbReference>
<accession>A0A1V0SLL2</accession>
<sequence length="210" mass="24248">MQITQNEIVAIVLILSILWIWFTWDKNTESFTNLTVPKGKKWGDYVYYEDDNEFPVVAPSITRVDESQYQIPEQPLVQKNQKINDVTGLIDTSNSSGLGAPFDDMLDFNDSIIDKLNQEDNRSQESIVHELPKSHDHPMKNKAKQILTEKELMPGMEQKKNMVKSLEPKVKKPIMVKQKPKKKKRSVKEDRYMALAILISVLLVGFIQYP</sequence>
<evidence type="ECO:0000313" key="2">
    <source>
        <dbReference type="EMBL" id="ARF12617.1"/>
    </source>
</evidence>
<feature type="transmembrane region" description="Helical" evidence="1">
    <location>
        <begin position="6"/>
        <end position="24"/>
    </location>
</feature>
<protein>
    <submittedName>
        <fullName evidence="2">Uncharacterized protein</fullName>
    </submittedName>
</protein>
<name>A0A1V0SLL2_9VIRU</name>